<evidence type="ECO:0000313" key="6">
    <source>
        <dbReference type="EMBL" id="WAV91026.1"/>
    </source>
</evidence>
<dbReference type="InterPro" id="IPR011047">
    <property type="entry name" value="Quinoprotein_ADH-like_sf"/>
</dbReference>
<dbReference type="InterPro" id="IPR017687">
    <property type="entry name" value="BamB"/>
</dbReference>
<dbReference type="InterPro" id="IPR015943">
    <property type="entry name" value="WD40/YVTN_repeat-like_dom_sf"/>
</dbReference>
<dbReference type="PANTHER" id="PTHR34512:SF30">
    <property type="entry name" value="OUTER MEMBRANE PROTEIN ASSEMBLY FACTOR BAMB"/>
    <property type="match status" value="1"/>
</dbReference>
<evidence type="ECO:0000313" key="8">
    <source>
        <dbReference type="Proteomes" id="UP001164794"/>
    </source>
</evidence>
<dbReference type="EMBL" id="CP098251">
    <property type="protein sequence ID" value="WAV91026.1"/>
    <property type="molecule type" value="Genomic_DNA"/>
</dbReference>
<dbReference type="GO" id="GO:0043165">
    <property type="term" value="P:Gram-negative-bacterium-type cell outer membrane assembly"/>
    <property type="evidence" value="ECO:0007669"/>
    <property type="project" value="UniProtKB-UniRule"/>
</dbReference>
<dbReference type="HAMAP" id="MF_00923">
    <property type="entry name" value="OM_assembly_BamB"/>
    <property type="match status" value="1"/>
</dbReference>
<comment type="function">
    <text evidence="4">Part of the outer membrane protein assembly complex, which is involved in assembly and insertion of beta-barrel proteins into the outer membrane.</text>
</comment>
<sequence>MKKTLRSILVLASAVLLLPLAGCGMFDWFSKSVPRHPPAALVEFAPSKTPHRVWSVNVGSAGNYVFSPAYTFDAVYAAAADGTVVKIDPSTGAEIWRRNVDTDLTTGVASDGNTVVVAGVKGILIALDSDGQEKWKTPVSTEVLTTPVIAQGLVVVRSMDNKIAAYDVDTGERRWMVPYRAPSLMLRASPGIGTVGPTAIVSLPGGRMISMMLNNGAIRWEIPIGDARGATELERIADMSGTPAIYGQGVCVTAYQGRIGCFDVVSGSTFWVKNFSSKVGVGIDDEHVYAVDTDDKVYAFSNLRGQSVWRNDKMTYRELTAPVPYLATVAVGDGQGFVHFLSRYDGSFDARIETDGSAISATPVVVGERLIVQTRAGSLQAFTLD</sequence>
<dbReference type="InterPro" id="IPR002372">
    <property type="entry name" value="PQQ_rpt_dom"/>
</dbReference>
<evidence type="ECO:0000256" key="1">
    <source>
        <dbReference type="ARBA" id="ARBA00022729"/>
    </source>
</evidence>
<dbReference type="Proteomes" id="UP001164819">
    <property type="component" value="Chromosome"/>
</dbReference>
<dbReference type="RefSeq" id="WP_269264286.1">
    <property type="nucleotide sequence ID" value="NZ_CP098248.1"/>
</dbReference>
<dbReference type="Proteomes" id="UP001164794">
    <property type="component" value="Chromosome"/>
</dbReference>
<name>A0A9E9LAZ1_9BURK</name>
<dbReference type="EMBL" id="CP098248">
    <property type="protein sequence ID" value="WAV96806.1"/>
    <property type="molecule type" value="Genomic_DNA"/>
</dbReference>
<evidence type="ECO:0000256" key="4">
    <source>
        <dbReference type="HAMAP-Rule" id="MF_00923"/>
    </source>
</evidence>
<accession>A0A9E9LAZ1</accession>
<reference evidence="7" key="1">
    <citation type="journal article" date="2022" name="Front. Microbiol.">
        <title>New perspectives on an old grouping: The genomic and phenotypic variability of Oxalobacter formigenes and the implications for calcium oxalate stone prevention.</title>
        <authorList>
            <person name="Chmiel J.A."/>
            <person name="Carr C."/>
            <person name="Stuivenberg G.A."/>
            <person name="Venema R."/>
            <person name="Chanyi R.M."/>
            <person name="Al K.F."/>
            <person name="Giguere D."/>
            <person name="Say H."/>
            <person name="Akouris P.P."/>
            <person name="Dominguez Romero S.A."/>
            <person name="Kwong A."/>
            <person name="Tai V."/>
            <person name="Koval S.F."/>
            <person name="Razvi H."/>
            <person name="Bjazevic J."/>
            <person name="Burton J.P."/>
        </authorList>
    </citation>
    <scope>NUCLEOTIDE SEQUENCE</scope>
    <source>
        <strain evidence="7">HOxNP-1</strain>
    </source>
</reference>
<protein>
    <recommendedName>
        <fullName evidence="4">Outer membrane protein assembly factor BamB</fullName>
    </recommendedName>
</protein>
<proteinExistence type="inferred from homology"/>
<organism evidence="6">
    <name type="scientific">Oxalobacter aliiformigenes</name>
    <dbReference type="NCBI Taxonomy" id="2946593"/>
    <lineage>
        <taxon>Bacteria</taxon>
        <taxon>Pseudomonadati</taxon>
        <taxon>Pseudomonadota</taxon>
        <taxon>Betaproteobacteria</taxon>
        <taxon>Burkholderiales</taxon>
        <taxon>Oxalobacteraceae</taxon>
        <taxon>Oxalobacter</taxon>
    </lineage>
</organism>
<evidence type="ECO:0000256" key="2">
    <source>
        <dbReference type="ARBA" id="ARBA00023136"/>
    </source>
</evidence>
<gene>
    <name evidence="4 6" type="primary">bamB</name>
    <name evidence="7" type="ORF">NB645_08270</name>
    <name evidence="6" type="ORF">NB646_09405</name>
</gene>
<dbReference type="Gene3D" id="2.130.10.10">
    <property type="entry name" value="YVTN repeat-like/Quinoprotein amine dehydrogenase"/>
    <property type="match status" value="1"/>
</dbReference>
<keyword evidence="8" id="KW-1185">Reference proteome</keyword>
<dbReference type="Pfam" id="PF13360">
    <property type="entry name" value="PQQ_2"/>
    <property type="match status" value="1"/>
</dbReference>
<dbReference type="AlphaFoldDB" id="A0A9E9LAZ1"/>
<dbReference type="InterPro" id="IPR018391">
    <property type="entry name" value="PQQ_b-propeller_rpt"/>
</dbReference>
<dbReference type="NCBIfam" id="TIGR03300">
    <property type="entry name" value="assembly_YfgL"/>
    <property type="match status" value="1"/>
</dbReference>
<dbReference type="SMART" id="SM00564">
    <property type="entry name" value="PQQ"/>
    <property type="match status" value="5"/>
</dbReference>
<feature type="domain" description="Pyrrolo-quinoline quinone repeat" evidence="5">
    <location>
        <begin position="81"/>
        <end position="311"/>
    </location>
</feature>
<evidence type="ECO:0000313" key="7">
    <source>
        <dbReference type="EMBL" id="WAV96806.1"/>
    </source>
</evidence>
<comment type="subunit">
    <text evidence="4">Part of the Bam complex.</text>
</comment>
<keyword evidence="1 4" id="KW-0732">Signal</keyword>
<keyword evidence="3 4" id="KW-0998">Cell outer membrane</keyword>
<evidence type="ECO:0000259" key="5">
    <source>
        <dbReference type="Pfam" id="PF13360"/>
    </source>
</evidence>
<comment type="similarity">
    <text evidence="4">Belongs to the BamB family.</text>
</comment>
<evidence type="ECO:0000256" key="3">
    <source>
        <dbReference type="ARBA" id="ARBA00023237"/>
    </source>
</evidence>
<comment type="subcellular location">
    <subcellularLocation>
        <location evidence="4">Cell outer membrane</location>
    </subcellularLocation>
</comment>
<dbReference type="GO" id="GO:0051205">
    <property type="term" value="P:protein insertion into membrane"/>
    <property type="evidence" value="ECO:0007669"/>
    <property type="project" value="UniProtKB-UniRule"/>
</dbReference>
<dbReference type="PANTHER" id="PTHR34512">
    <property type="entry name" value="CELL SURFACE PROTEIN"/>
    <property type="match status" value="1"/>
</dbReference>
<keyword evidence="2 4" id="KW-0472">Membrane</keyword>
<reference evidence="6" key="2">
    <citation type="journal article" date="2022" name="Front. Microbiol.">
        <title>New perspectives on an old grouping: The genomic and phenotypic variability of Oxalobacter formigenes and the implications for calcium oxalate stone prevention.</title>
        <authorList>
            <person name="Chmiel J.A."/>
            <person name="Carr C."/>
            <person name="Stuivenberg G.A."/>
            <person name="Venema R."/>
            <person name="Chanyi R.M."/>
            <person name="Al K.F."/>
            <person name="Giguere D."/>
            <person name="Say H."/>
            <person name="Akouris P.P."/>
            <person name="Dominguez Romero S.A."/>
            <person name="Kwong A."/>
            <person name="Tai V."/>
            <person name="Koval S.F."/>
            <person name="Razvi H."/>
            <person name="Bjazevic J."/>
            <person name="Burton J.P."/>
        </authorList>
    </citation>
    <scope>NUCLEOTIDE SEQUENCE</scope>
    <source>
        <strain evidence="6">OxK</strain>
    </source>
</reference>
<dbReference type="GO" id="GO:0009279">
    <property type="term" value="C:cell outer membrane"/>
    <property type="evidence" value="ECO:0007669"/>
    <property type="project" value="UniProtKB-SubCell"/>
</dbReference>
<dbReference type="SUPFAM" id="SSF50998">
    <property type="entry name" value="Quinoprotein alcohol dehydrogenase-like"/>
    <property type="match status" value="1"/>
</dbReference>